<feature type="transmembrane region" description="Helical" evidence="6">
    <location>
        <begin position="100"/>
        <end position="124"/>
    </location>
</feature>
<dbReference type="GO" id="GO:0005765">
    <property type="term" value="C:lysosomal membrane"/>
    <property type="evidence" value="ECO:0007669"/>
    <property type="project" value="TreeGrafter"/>
</dbReference>
<dbReference type="InterPro" id="IPR019498">
    <property type="entry name" value="MENTAL"/>
</dbReference>
<evidence type="ECO:0000256" key="6">
    <source>
        <dbReference type="SAM" id="Phobius"/>
    </source>
</evidence>
<sequence length="281" mass="31706">MNHQPENMENALTGSQSSHASLRDIHSINPTQLMARIESYEGREKKGISDVRRTFCLFVTFDLLFVTLLWIIESNVNGGIEKTLEKKVMQYDYYSSYFDIFLLAAAHWWAIALTTAVTSAFLLAKVILSKLFSQGAFVLPQGAEENRLLIVQDASEREALIPGGLSDGLKTSSQREREREREREERERERERQRVLLCCSSSWTLLPPPPEWLAMHTLQVCATMPGFCIIIIMRLCLTLSLSLEFSDMIIAHSSLQVLGSRDPPNTASQVAGLQEHITMSG</sequence>
<evidence type="ECO:0000256" key="1">
    <source>
        <dbReference type="ARBA" id="ARBA00004107"/>
    </source>
</evidence>
<dbReference type="GO" id="GO:0015485">
    <property type="term" value="F:cholesterol binding"/>
    <property type="evidence" value="ECO:0007669"/>
    <property type="project" value="TreeGrafter"/>
</dbReference>
<dbReference type="STRING" id="39432.ENSSBOP00000033572"/>
<evidence type="ECO:0000259" key="7">
    <source>
        <dbReference type="PROSITE" id="PS51439"/>
    </source>
</evidence>
<evidence type="ECO:0000256" key="4">
    <source>
        <dbReference type="ARBA" id="ARBA00023136"/>
    </source>
</evidence>
<dbReference type="GO" id="GO:0099044">
    <property type="term" value="P:vesicle tethering to endoplasmic reticulum"/>
    <property type="evidence" value="ECO:0007669"/>
    <property type="project" value="TreeGrafter"/>
</dbReference>
<organism evidence="8 9">
    <name type="scientific">Saimiri boliviensis boliviensis</name>
    <name type="common">Bolivian squirrel monkey</name>
    <dbReference type="NCBI Taxonomy" id="39432"/>
    <lineage>
        <taxon>Eukaryota</taxon>
        <taxon>Metazoa</taxon>
        <taxon>Chordata</taxon>
        <taxon>Craniata</taxon>
        <taxon>Vertebrata</taxon>
        <taxon>Euteleostomi</taxon>
        <taxon>Mammalia</taxon>
        <taxon>Eutheria</taxon>
        <taxon>Euarchontoglires</taxon>
        <taxon>Primates</taxon>
        <taxon>Haplorrhini</taxon>
        <taxon>Platyrrhini</taxon>
        <taxon>Cebidae</taxon>
        <taxon>Saimiriinae</taxon>
        <taxon>Saimiri</taxon>
    </lineage>
</organism>
<feature type="region of interest" description="Disordered" evidence="5">
    <location>
        <begin position="162"/>
        <end position="187"/>
    </location>
</feature>
<proteinExistence type="inferred from homology"/>
<dbReference type="PROSITE" id="PS51439">
    <property type="entry name" value="MENTAL"/>
    <property type="match status" value="1"/>
</dbReference>
<feature type="compositionally biased region" description="Basic and acidic residues" evidence="5">
    <location>
        <begin position="173"/>
        <end position="187"/>
    </location>
</feature>
<feature type="region of interest" description="Disordered" evidence="5">
    <location>
        <begin position="1"/>
        <end position="20"/>
    </location>
</feature>
<keyword evidence="6" id="KW-1133">Transmembrane helix</keyword>
<dbReference type="GO" id="GO:0140284">
    <property type="term" value="C:endoplasmic reticulum-endosome membrane contact site"/>
    <property type="evidence" value="ECO:0007669"/>
    <property type="project" value="TreeGrafter"/>
</dbReference>
<keyword evidence="9" id="KW-1185">Reference proteome</keyword>
<dbReference type="GO" id="GO:0005789">
    <property type="term" value="C:endoplasmic reticulum membrane"/>
    <property type="evidence" value="ECO:0007669"/>
    <property type="project" value="TreeGrafter"/>
</dbReference>
<comment type="subcellular location">
    <subcellularLocation>
        <location evidence="1">Late endosome membrane</location>
        <topology evidence="1">Multi-pass membrane protein</topology>
    </subcellularLocation>
</comment>
<keyword evidence="4 6" id="KW-0472">Membrane</keyword>
<name>A0A2K6UNZ3_SAIBB</name>
<comment type="similarity">
    <text evidence="2">Belongs to the STARD3 family.</text>
</comment>
<dbReference type="GO" id="GO:0031902">
    <property type="term" value="C:late endosome membrane"/>
    <property type="evidence" value="ECO:0007669"/>
    <property type="project" value="UniProtKB-SubCell"/>
</dbReference>
<feature type="domain" description="MENTAL" evidence="7">
    <location>
        <begin position="48"/>
        <end position="204"/>
    </location>
</feature>
<evidence type="ECO:0000256" key="2">
    <source>
        <dbReference type="ARBA" id="ARBA00010909"/>
    </source>
</evidence>
<dbReference type="Pfam" id="PF10457">
    <property type="entry name" value="MENTAL"/>
    <property type="match status" value="1"/>
</dbReference>
<evidence type="ECO:0000256" key="3">
    <source>
        <dbReference type="ARBA" id="ARBA00022692"/>
    </source>
</evidence>
<evidence type="ECO:0000256" key="5">
    <source>
        <dbReference type="SAM" id="MobiDB-lite"/>
    </source>
</evidence>
<dbReference type="PANTHER" id="PTHR46121:SF1">
    <property type="entry name" value="STARD3 N-TERMINAL-LIKE PROTEIN"/>
    <property type="match status" value="1"/>
</dbReference>
<dbReference type="GO" id="GO:0030301">
    <property type="term" value="P:cholesterol transport"/>
    <property type="evidence" value="ECO:0007669"/>
    <property type="project" value="TreeGrafter"/>
</dbReference>
<reference evidence="8" key="1">
    <citation type="submission" date="2025-08" db="UniProtKB">
        <authorList>
            <consortium name="Ensembl"/>
        </authorList>
    </citation>
    <scope>IDENTIFICATION</scope>
</reference>
<dbReference type="AlphaFoldDB" id="A0A2K6UNZ3"/>
<accession>A0A2K6UNZ3</accession>
<keyword evidence="3 6" id="KW-0812">Transmembrane</keyword>
<reference evidence="8" key="2">
    <citation type="submission" date="2025-09" db="UniProtKB">
        <authorList>
            <consortium name="Ensembl"/>
        </authorList>
    </citation>
    <scope>IDENTIFICATION</scope>
</reference>
<evidence type="ECO:0000313" key="9">
    <source>
        <dbReference type="Proteomes" id="UP000233220"/>
    </source>
</evidence>
<feature type="transmembrane region" description="Helical" evidence="6">
    <location>
        <begin position="55"/>
        <end position="72"/>
    </location>
</feature>
<dbReference type="InterPro" id="IPR051869">
    <property type="entry name" value="STARD3"/>
</dbReference>
<dbReference type="GeneTree" id="ENSGT00940000155476"/>
<evidence type="ECO:0000313" key="8">
    <source>
        <dbReference type="Ensembl" id="ENSSBOP00000033572.1"/>
    </source>
</evidence>
<protein>
    <recommendedName>
        <fullName evidence="7">MENTAL domain-containing protein</fullName>
    </recommendedName>
</protein>
<dbReference type="Ensembl" id="ENSSBOT00000050487.1">
    <property type="protein sequence ID" value="ENSSBOP00000033572.1"/>
    <property type="gene ID" value="ENSSBOG00000032944.1"/>
</dbReference>
<dbReference type="Proteomes" id="UP000233220">
    <property type="component" value="Unplaced"/>
</dbReference>
<dbReference type="PANTHER" id="PTHR46121">
    <property type="entry name" value="STEROIDOGENIC ACUTE REGULATORY PROTEIN-LIKE"/>
    <property type="match status" value="1"/>
</dbReference>